<keyword evidence="3" id="KW-1185">Reference proteome</keyword>
<sequence length="235" mass="26463">MPWVSGPTVTSTSIAHTPSSGSTKGSTIDSIDESRLVGIWKHHQMVFCTQIGLYSFSQLTSTLVNVGTCLVASNKSNGFNSWILNNFVHCIVFSMDNVDHSRRNSCLLCEFSDDHRGSRNPLGRLDNSCITCNQHQWQRPKRNHSWKVERTDRTNNSKWFSDHFCLHIGSHLKPAGHHIVGNVTCSFCNLKTSQHISLGISKRLTLFQHNYSSNSIHIFPKQSHKLEGNTLTTNN</sequence>
<dbReference type="KEGG" id="pgu:PGUG_05361"/>
<evidence type="ECO:0000313" key="2">
    <source>
        <dbReference type="EMBL" id="EDK41263.2"/>
    </source>
</evidence>
<proteinExistence type="predicted"/>
<organism evidence="2 3">
    <name type="scientific">Meyerozyma guilliermondii (strain ATCC 6260 / CBS 566 / DSM 6381 / JCM 1539 / NBRC 10279 / NRRL Y-324)</name>
    <name type="common">Yeast</name>
    <name type="synonym">Candida guilliermondii</name>
    <dbReference type="NCBI Taxonomy" id="294746"/>
    <lineage>
        <taxon>Eukaryota</taxon>
        <taxon>Fungi</taxon>
        <taxon>Dikarya</taxon>
        <taxon>Ascomycota</taxon>
        <taxon>Saccharomycotina</taxon>
        <taxon>Pichiomycetes</taxon>
        <taxon>Debaryomycetaceae</taxon>
        <taxon>Meyerozyma</taxon>
    </lineage>
</organism>
<dbReference type="HOGENOM" id="CLU_1180590_0_0_1"/>
<protein>
    <submittedName>
        <fullName evidence="2">Uncharacterized protein</fullName>
    </submittedName>
</protein>
<name>A5DQ10_PICGU</name>
<reference evidence="2 3" key="1">
    <citation type="journal article" date="2009" name="Nature">
        <title>Evolution of pathogenicity and sexual reproduction in eight Candida genomes.</title>
        <authorList>
            <person name="Butler G."/>
            <person name="Rasmussen M.D."/>
            <person name="Lin M.F."/>
            <person name="Santos M.A."/>
            <person name="Sakthikumar S."/>
            <person name="Munro C.A."/>
            <person name="Rheinbay E."/>
            <person name="Grabherr M."/>
            <person name="Forche A."/>
            <person name="Reedy J.L."/>
            <person name="Agrafioti I."/>
            <person name="Arnaud M.B."/>
            <person name="Bates S."/>
            <person name="Brown A.J."/>
            <person name="Brunke S."/>
            <person name="Costanzo M.C."/>
            <person name="Fitzpatrick D.A."/>
            <person name="de Groot P.W."/>
            <person name="Harris D."/>
            <person name="Hoyer L.L."/>
            <person name="Hube B."/>
            <person name="Klis F.M."/>
            <person name="Kodira C."/>
            <person name="Lennard N."/>
            <person name="Logue M.E."/>
            <person name="Martin R."/>
            <person name="Neiman A.M."/>
            <person name="Nikolaou E."/>
            <person name="Quail M.A."/>
            <person name="Quinn J."/>
            <person name="Santos M.C."/>
            <person name="Schmitzberger F.F."/>
            <person name="Sherlock G."/>
            <person name="Shah P."/>
            <person name="Silverstein K.A."/>
            <person name="Skrzypek M.S."/>
            <person name="Soll D."/>
            <person name="Staggs R."/>
            <person name="Stansfield I."/>
            <person name="Stumpf M.P."/>
            <person name="Sudbery P.E."/>
            <person name="Srikantha T."/>
            <person name="Zeng Q."/>
            <person name="Berman J."/>
            <person name="Berriman M."/>
            <person name="Heitman J."/>
            <person name="Gow N.A."/>
            <person name="Lorenz M.C."/>
            <person name="Birren B.W."/>
            <person name="Kellis M."/>
            <person name="Cuomo C.A."/>
        </authorList>
    </citation>
    <scope>NUCLEOTIDE SEQUENCE [LARGE SCALE GENOMIC DNA]</scope>
    <source>
        <strain evidence="3">ATCC 6260 / CBS 566 / DSM 6381 / JCM 1539 / NBRC 10279 / NRRL Y-324</strain>
    </source>
</reference>
<feature type="region of interest" description="Disordered" evidence="1">
    <location>
        <begin position="1"/>
        <end position="28"/>
    </location>
</feature>
<gene>
    <name evidence="2" type="ORF">PGUG_05361</name>
</gene>
<dbReference type="EMBL" id="CH408161">
    <property type="protein sequence ID" value="EDK41263.2"/>
    <property type="molecule type" value="Genomic_DNA"/>
</dbReference>
<feature type="compositionally biased region" description="Polar residues" evidence="1">
    <location>
        <begin position="7"/>
        <end position="28"/>
    </location>
</feature>
<evidence type="ECO:0000313" key="3">
    <source>
        <dbReference type="Proteomes" id="UP000001997"/>
    </source>
</evidence>
<dbReference type="InParanoid" id="A5DQ10"/>
<dbReference type="VEuPathDB" id="FungiDB:PGUG_05361"/>
<accession>A5DQ10</accession>
<dbReference type="Proteomes" id="UP000001997">
    <property type="component" value="Unassembled WGS sequence"/>
</dbReference>
<dbReference type="AlphaFoldDB" id="A5DQ10"/>
<dbReference type="GeneID" id="5124050"/>
<evidence type="ECO:0000256" key="1">
    <source>
        <dbReference type="SAM" id="MobiDB-lite"/>
    </source>
</evidence>
<dbReference type="RefSeq" id="XP_001482341.2">
    <property type="nucleotide sequence ID" value="XM_001482291.1"/>
</dbReference>